<dbReference type="PANTHER" id="PTHR42961">
    <property type="entry name" value="IRON-SULFUR PROTEIN NUBPL"/>
    <property type="match status" value="1"/>
</dbReference>
<feature type="region of interest" description="Disordered" evidence="7">
    <location>
        <begin position="1"/>
        <end position="45"/>
    </location>
</feature>
<dbReference type="InterPro" id="IPR019591">
    <property type="entry name" value="Mrp/NBP35_ATP-bd"/>
</dbReference>
<dbReference type="InterPro" id="IPR002744">
    <property type="entry name" value="MIP18-like"/>
</dbReference>
<dbReference type="Proteomes" id="UP000228976">
    <property type="component" value="Unassembled WGS sequence"/>
</dbReference>
<dbReference type="GO" id="GO:0005524">
    <property type="term" value="F:ATP binding"/>
    <property type="evidence" value="ECO:0007669"/>
    <property type="project" value="UniProtKB-UniRule"/>
</dbReference>
<dbReference type="InterPro" id="IPR027417">
    <property type="entry name" value="P-loop_NTPase"/>
</dbReference>
<dbReference type="GO" id="GO:0140663">
    <property type="term" value="F:ATP-dependent FeS chaperone activity"/>
    <property type="evidence" value="ECO:0007669"/>
    <property type="project" value="InterPro"/>
</dbReference>
<dbReference type="InterPro" id="IPR033756">
    <property type="entry name" value="YlxH/NBP35"/>
</dbReference>
<reference evidence="9 10" key="1">
    <citation type="journal article" date="2017" name="BMC Genomics">
        <title>Comparative genomic and phylogenomic analyses of the Bifidobacteriaceae family.</title>
        <authorList>
            <person name="Lugli G.A."/>
            <person name="Milani C."/>
            <person name="Turroni F."/>
            <person name="Duranti S."/>
            <person name="Mancabelli L."/>
            <person name="Mangifesta M."/>
            <person name="Ferrario C."/>
            <person name="Modesto M."/>
            <person name="Mattarelli P."/>
            <person name="Jiri K."/>
            <person name="van Sinderen D."/>
            <person name="Ventura M."/>
        </authorList>
    </citation>
    <scope>NUCLEOTIDE SEQUENCE [LARGE SCALE GENOMIC DNA]</scope>
    <source>
        <strain evidence="9 10">LMG 21773</strain>
    </source>
</reference>
<dbReference type="GO" id="GO:0046872">
    <property type="term" value="F:metal ion binding"/>
    <property type="evidence" value="ECO:0007669"/>
    <property type="project" value="UniProtKB-KW"/>
</dbReference>
<comment type="function">
    <text evidence="6">Binds and transfers iron-sulfur (Fe-S) clusters to target apoproteins. Can hydrolyze ATP.</text>
</comment>
<dbReference type="GO" id="GO:0016226">
    <property type="term" value="P:iron-sulfur cluster assembly"/>
    <property type="evidence" value="ECO:0007669"/>
    <property type="project" value="InterPro"/>
</dbReference>
<dbReference type="SUPFAM" id="SSF117916">
    <property type="entry name" value="Fe-S cluster assembly (FSCA) domain-like"/>
    <property type="match status" value="1"/>
</dbReference>
<feature type="compositionally biased region" description="Basic and acidic residues" evidence="7">
    <location>
        <begin position="23"/>
        <end position="33"/>
    </location>
</feature>
<dbReference type="Gene3D" id="3.30.300.130">
    <property type="entry name" value="Fe-S cluster assembly (FSCA)"/>
    <property type="match status" value="1"/>
</dbReference>
<dbReference type="GO" id="GO:0016887">
    <property type="term" value="F:ATP hydrolysis activity"/>
    <property type="evidence" value="ECO:0007669"/>
    <property type="project" value="UniProtKB-UniRule"/>
</dbReference>
<dbReference type="Pfam" id="PF10609">
    <property type="entry name" value="ParA"/>
    <property type="match status" value="1"/>
</dbReference>
<keyword evidence="10" id="KW-1185">Reference proteome</keyword>
<comment type="similarity">
    <text evidence="6">Belongs to the Mrp/NBP35 ATP-binding proteins family.</text>
</comment>
<dbReference type="GO" id="GO:0051539">
    <property type="term" value="F:4 iron, 4 sulfur cluster binding"/>
    <property type="evidence" value="ECO:0007669"/>
    <property type="project" value="TreeGrafter"/>
</dbReference>
<evidence type="ECO:0000259" key="8">
    <source>
        <dbReference type="Pfam" id="PF01883"/>
    </source>
</evidence>
<evidence type="ECO:0000256" key="4">
    <source>
        <dbReference type="ARBA" id="ARBA00023004"/>
    </source>
</evidence>
<dbReference type="PANTHER" id="PTHR42961:SF2">
    <property type="entry name" value="IRON-SULFUR PROTEIN NUBPL"/>
    <property type="match status" value="1"/>
</dbReference>
<evidence type="ECO:0000313" key="10">
    <source>
        <dbReference type="Proteomes" id="UP000228976"/>
    </source>
</evidence>
<dbReference type="HAMAP" id="MF_02040">
    <property type="entry name" value="Mrp_NBP35"/>
    <property type="match status" value="1"/>
</dbReference>
<evidence type="ECO:0000256" key="5">
    <source>
        <dbReference type="ARBA" id="ARBA00023014"/>
    </source>
</evidence>
<comment type="subunit">
    <text evidence="6">Homodimer.</text>
</comment>
<evidence type="ECO:0000256" key="1">
    <source>
        <dbReference type="ARBA" id="ARBA00022723"/>
    </source>
</evidence>
<gene>
    <name evidence="9" type="ORF">AEAE_0289</name>
</gene>
<keyword evidence="2 6" id="KW-0547">Nucleotide-binding</keyword>
<keyword evidence="5 6" id="KW-0411">Iron-sulfur</keyword>
<dbReference type="EMBL" id="MWWU01000002">
    <property type="protein sequence ID" value="OZG55801.1"/>
    <property type="molecule type" value="Genomic_DNA"/>
</dbReference>
<keyword evidence="3 6" id="KW-0067">ATP-binding</keyword>
<dbReference type="InterPro" id="IPR044304">
    <property type="entry name" value="NUBPL-like"/>
</dbReference>
<keyword evidence="1 6" id="KW-0479">Metal-binding</keyword>
<protein>
    <recommendedName>
        <fullName evidence="6">Iron-sulfur cluster carrier protein</fullName>
    </recommendedName>
</protein>
<dbReference type="CDD" id="cd02037">
    <property type="entry name" value="Mrp_NBP35"/>
    <property type="match status" value="1"/>
</dbReference>
<sequence>MSEFRKTDFHATSYREPTADTSPRPDKAPHSDDALNNASASRGARTSDFARAANEAAHILEPTGDAKAYAIEQQVYARLTGVIDPELGRSIVDMQMVTGIDAQLRPADSDLDRPVQAGPNDDVYDVTIRLELTVSGCPLTEKILSDMQQAVQTYPDAILVPRISVSAMSKEKLSGLVERLRQARRENPFAPKDGSSPDTLIIAVASGKGGVGKSAVAANLAATFAALGYKTAAIDADIYGFSLPGIFGVRSRPTDLDGMLMPVDAWGVKLMSIGMFAGSDQPILWRGPRLQRSLQQFLSDVWWDNPQVMVLDLPPGTGDMSISVAQMLPSARILVVTTPQPSASSIAVRAGLSTLQLPGKVAGVVENMAWYEHNGERLRIFGEGGGARVAQSLTQQVGYPVELLAQLPLDTEIRTVAEAGRPAVLTADGSLADTELARSFVRMARSLWQSQ</sequence>
<evidence type="ECO:0000313" key="9">
    <source>
        <dbReference type="EMBL" id="OZG55801.1"/>
    </source>
</evidence>
<dbReference type="InterPro" id="IPR034904">
    <property type="entry name" value="FSCA_dom_sf"/>
</dbReference>
<organism evidence="9 10">
    <name type="scientific">Aeriscardovia aeriphila</name>
    <dbReference type="NCBI Taxonomy" id="218139"/>
    <lineage>
        <taxon>Bacteria</taxon>
        <taxon>Bacillati</taxon>
        <taxon>Actinomycetota</taxon>
        <taxon>Actinomycetes</taxon>
        <taxon>Bifidobacteriales</taxon>
        <taxon>Bifidobacteriaceae</taxon>
        <taxon>Aeriscardovia</taxon>
    </lineage>
</organism>
<proteinExistence type="inferred from homology"/>
<feature type="binding site" evidence="6">
    <location>
        <begin position="207"/>
        <end position="214"/>
    </location>
    <ligand>
        <name>ATP</name>
        <dbReference type="ChEBI" id="CHEBI:30616"/>
    </ligand>
</feature>
<evidence type="ECO:0000256" key="7">
    <source>
        <dbReference type="SAM" id="MobiDB-lite"/>
    </source>
</evidence>
<comment type="caution">
    <text evidence="9">The sequence shown here is derived from an EMBL/GenBank/DDBJ whole genome shotgun (WGS) entry which is preliminary data.</text>
</comment>
<name>A0A261F9H5_9BIFI</name>
<evidence type="ECO:0000256" key="2">
    <source>
        <dbReference type="ARBA" id="ARBA00022741"/>
    </source>
</evidence>
<evidence type="ECO:0000256" key="3">
    <source>
        <dbReference type="ARBA" id="ARBA00022840"/>
    </source>
</evidence>
<dbReference type="AlphaFoldDB" id="A0A261F9H5"/>
<evidence type="ECO:0000256" key="6">
    <source>
        <dbReference type="HAMAP-Rule" id="MF_02040"/>
    </source>
</evidence>
<dbReference type="Pfam" id="PF01883">
    <property type="entry name" value="FeS_assembly_P"/>
    <property type="match status" value="1"/>
</dbReference>
<accession>A0A261F9H5</accession>
<keyword evidence="6" id="KW-0378">Hydrolase</keyword>
<dbReference type="SUPFAM" id="SSF52540">
    <property type="entry name" value="P-loop containing nucleoside triphosphate hydrolases"/>
    <property type="match status" value="1"/>
</dbReference>
<feature type="domain" description="MIP18 family-like" evidence="8">
    <location>
        <begin position="72"/>
        <end position="102"/>
    </location>
</feature>
<keyword evidence="4 6" id="KW-0408">Iron</keyword>
<dbReference type="Gene3D" id="3.40.50.300">
    <property type="entry name" value="P-loop containing nucleotide triphosphate hydrolases"/>
    <property type="match status" value="1"/>
</dbReference>